<reference evidence="2 3" key="1">
    <citation type="submission" date="2022-01" db="EMBL/GenBank/DDBJ databases">
        <authorList>
            <person name="Xiong W."/>
            <person name="Schranz E."/>
        </authorList>
    </citation>
    <scope>NUCLEOTIDE SEQUENCE [LARGE SCALE GENOMIC DNA]</scope>
</reference>
<protein>
    <submittedName>
        <fullName evidence="2">Uncharacterized protein</fullName>
    </submittedName>
</protein>
<accession>A0AAU9LYN9</accession>
<dbReference type="SUPFAM" id="SSF101898">
    <property type="entry name" value="NHL repeat"/>
    <property type="match status" value="1"/>
</dbReference>
<dbReference type="EMBL" id="CAKMRJ010000113">
    <property type="protein sequence ID" value="CAH1418351.1"/>
    <property type="molecule type" value="Genomic_DNA"/>
</dbReference>
<evidence type="ECO:0000313" key="3">
    <source>
        <dbReference type="Proteomes" id="UP001157418"/>
    </source>
</evidence>
<dbReference type="AlphaFoldDB" id="A0AAU9LYN9"/>
<dbReference type="Gene3D" id="2.60.40.1670">
    <property type="entry name" value="beta-sandwich domain of Sec23/24"/>
    <property type="match status" value="1"/>
</dbReference>
<dbReference type="Proteomes" id="UP001157418">
    <property type="component" value="Unassembled WGS sequence"/>
</dbReference>
<feature type="compositionally biased region" description="Basic and acidic residues" evidence="1">
    <location>
        <begin position="15"/>
        <end position="27"/>
    </location>
</feature>
<proteinExistence type="predicted"/>
<dbReference type="PANTHER" id="PTHR46388:SF3">
    <property type="entry name" value="DUF1618 DOMAIN-CONTAINING PROTEIN"/>
    <property type="match status" value="1"/>
</dbReference>
<feature type="compositionally biased region" description="Low complexity" evidence="1">
    <location>
        <begin position="28"/>
        <end position="38"/>
    </location>
</feature>
<evidence type="ECO:0000256" key="1">
    <source>
        <dbReference type="SAM" id="MobiDB-lite"/>
    </source>
</evidence>
<organism evidence="2 3">
    <name type="scientific">Lactuca virosa</name>
    <dbReference type="NCBI Taxonomy" id="75947"/>
    <lineage>
        <taxon>Eukaryota</taxon>
        <taxon>Viridiplantae</taxon>
        <taxon>Streptophyta</taxon>
        <taxon>Embryophyta</taxon>
        <taxon>Tracheophyta</taxon>
        <taxon>Spermatophyta</taxon>
        <taxon>Magnoliopsida</taxon>
        <taxon>eudicotyledons</taxon>
        <taxon>Gunneridae</taxon>
        <taxon>Pentapetalae</taxon>
        <taxon>asterids</taxon>
        <taxon>campanulids</taxon>
        <taxon>Asterales</taxon>
        <taxon>Asteraceae</taxon>
        <taxon>Cichorioideae</taxon>
        <taxon>Cichorieae</taxon>
        <taxon>Lactucinae</taxon>
        <taxon>Lactuca</taxon>
    </lineage>
</organism>
<dbReference type="SUPFAM" id="SSF81995">
    <property type="entry name" value="beta-sandwich domain of Sec23/24"/>
    <property type="match status" value="1"/>
</dbReference>
<sequence length="292" mass="33098">MNRIWRIHFASDVEREGPNKKQKKDDIVVSSSKDTTSSSAWPWQKMVENLKLAHQKLPVIIDLINIVHRSEQVGIGDPNYGGKYYKTMEKPDYLKFEVAQLGESKTFDEGFHGAYLMIGQGNTTSWRLCGLDKDIFLTVFFDISSSDKDPSGNIGSSPGFEDGEFESSKIIHLAALFYHNEDDSLYLVDSENHAIRRADMESKIVETLYPKPNVSETKSGLVSWIIDNIWSTNDIPSNSEEVDPKLLFYPCHLLKSLENDLFILNRSFQTLWILDLSSGIIKEVVKGSAKLI</sequence>
<dbReference type="PANTHER" id="PTHR46388">
    <property type="entry name" value="NHL REPEAT-CONTAINING PROTEIN 2"/>
    <property type="match status" value="1"/>
</dbReference>
<keyword evidence="3" id="KW-1185">Reference proteome</keyword>
<evidence type="ECO:0000313" key="2">
    <source>
        <dbReference type="EMBL" id="CAH1418351.1"/>
    </source>
</evidence>
<name>A0AAU9LYN9_9ASTR</name>
<gene>
    <name evidence="2" type="ORF">LVIROSA_LOCUS5945</name>
</gene>
<comment type="caution">
    <text evidence="2">The sequence shown here is derived from an EMBL/GenBank/DDBJ whole genome shotgun (WGS) entry which is preliminary data.</text>
</comment>
<feature type="region of interest" description="Disordered" evidence="1">
    <location>
        <begin position="15"/>
        <end position="38"/>
    </location>
</feature>